<dbReference type="PROSITE" id="PS51732">
    <property type="entry name" value="ASN_GLN_ASE_3"/>
    <property type="match status" value="1"/>
</dbReference>
<dbReference type="OrthoDB" id="4070114at2759"/>
<dbReference type="FunCoup" id="A7TTS0">
    <property type="interactions" value="167"/>
</dbReference>
<dbReference type="InterPro" id="IPR006034">
    <property type="entry name" value="Asparaginase/glutaminase-like"/>
</dbReference>
<keyword evidence="2" id="KW-0732">Signal</keyword>
<dbReference type="SMART" id="SM00870">
    <property type="entry name" value="Asparaginase"/>
    <property type="match status" value="1"/>
</dbReference>
<keyword evidence="4" id="KW-1185">Reference proteome</keyword>
<dbReference type="RefSeq" id="XP_001642194.1">
    <property type="nucleotide sequence ID" value="XM_001642144.1"/>
</dbReference>
<dbReference type="KEGG" id="vpo:Kpol_172p1"/>
<dbReference type="STRING" id="436907.A7TTS0"/>
<name>A7TTS0_VANPO</name>
<evidence type="ECO:0000256" key="2">
    <source>
        <dbReference type="SAM" id="SignalP"/>
    </source>
</evidence>
<evidence type="ECO:0000313" key="3">
    <source>
        <dbReference type="EMBL" id="EDO14336.1"/>
    </source>
</evidence>
<dbReference type="GeneID" id="5542312"/>
<dbReference type="GO" id="GO:0030476">
    <property type="term" value="P:ascospore wall assembly"/>
    <property type="evidence" value="ECO:0007669"/>
    <property type="project" value="EnsemblFungi"/>
</dbReference>
<evidence type="ECO:0000256" key="1">
    <source>
        <dbReference type="SAM" id="MobiDB-lite"/>
    </source>
</evidence>
<feature type="chain" id="PRO_5002713143" evidence="2">
    <location>
        <begin position="19"/>
        <end position="357"/>
    </location>
</feature>
<sequence length="357" mass="36596">MKLNLVLSTLIAATAVSAKPIYQFGSAATNVSGNGTEPLPSNGNNTNGTHANNTNGTGGPIPGGSISTGGTKLKVIITGGDVPINALSSVSDIDIEVLFNSTDVLNITELYSVANSTNVALDSDEYKGAVIIGNSNSLESLGFFESIVIDSPKAVVVSDNIWQGVIVANSSDISGMDPVVAAFGDKLIYSGVFAPNVDYTGVAKDTGIPLGICNYAGKEAVWFFNDTDTNLLGYDSIIRNNFPQFSAPSMGGNSSTPIVPIVYGGDLPTSLLSSLGSFVQGLVVISNGPAGNLTLTNSPVPIVYAKSGDSISYIGEDEVPAGAISAGYLSPKKAQILLEISLINGVSSSSDLSEIFP</sequence>
<dbReference type="EMBL" id="DS480614">
    <property type="protein sequence ID" value="EDO14336.1"/>
    <property type="molecule type" value="Genomic_DNA"/>
</dbReference>
<feature type="region of interest" description="Disordered" evidence="1">
    <location>
        <begin position="33"/>
        <end position="64"/>
    </location>
</feature>
<organism evidence="4">
    <name type="scientific">Vanderwaltozyma polyspora (strain ATCC 22028 / DSM 70294 / BCRC 21397 / CBS 2163 / NBRC 10782 / NRRL Y-8283 / UCD 57-17)</name>
    <name type="common">Kluyveromyces polysporus</name>
    <dbReference type="NCBI Taxonomy" id="436907"/>
    <lineage>
        <taxon>Eukaryota</taxon>
        <taxon>Fungi</taxon>
        <taxon>Dikarya</taxon>
        <taxon>Ascomycota</taxon>
        <taxon>Saccharomycotina</taxon>
        <taxon>Saccharomycetes</taxon>
        <taxon>Saccharomycetales</taxon>
        <taxon>Saccharomycetaceae</taxon>
        <taxon>Vanderwaltozyma</taxon>
    </lineage>
</organism>
<accession>A7TTS0</accession>
<dbReference type="HOGENOM" id="CLU_046466_0_0_1"/>
<dbReference type="Proteomes" id="UP000000267">
    <property type="component" value="Unassembled WGS sequence"/>
</dbReference>
<dbReference type="AlphaFoldDB" id="A7TTS0"/>
<dbReference type="eggNOG" id="KOG0503">
    <property type="taxonomic scope" value="Eukaryota"/>
</dbReference>
<reference evidence="3 4" key="1">
    <citation type="journal article" date="2007" name="Proc. Natl. Acad. Sci. U.S.A.">
        <title>Independent sorting-out of thousands of duplicated gene pairs in two yeast species descended from a whole-genome duplication.</title>
        <authorList>
            <person name="Scannell D.R."/>
            <person name="Frank A.C."/>
            <person name="Conant G.C."/>
            <person name="Byrne K.P."/>
            <person name="Woolfit M."/>
            <person name="Wolfe K.H."/>
        </authorList>
    </citation>
    <scope>NUCLEOTIDE SEQUENCE [LARGE SCALE GENOMIC DNA]</scope>
    <source>
        <strain evidence="4">ATCC 22028 / DSM 70294 / BCRC 21397 / CBS 2163 / NBRC 10782 / NRRL Y-8283 / UCD 57-17</strain>
    </source>
</reference>
<proteinExistence type="predicted"/>
<dbReference type="InterPro" id="IPR036152">
    <property type="entry name" value="Asp/glu_Ase-like_sf"/>
</dbReference>
<dbReference type="OMA" id="KWFFDAS"/>
<dbReference type="SUPFAM" id="SSF53774">
    <property type="entry name" value="Glutaminase/Asparaginase"/>
    <property type="match status" value="1"/>
</dbReference>
<dbReference type="GO" id="GO:0004067">
    <property type="term" value="F:asparaginase activity"/>
    <property type="evidence" value="ECO:0007669"/>
    <property type="project" value="UniProtKB-UniRule"/>
</dbReference>
<feature type="compositionally biased region" description="Low complexity" evidence="1">
    <location>
        <begin position="42"/>
        <end position="55"/>
    </location>
</feature>
<protein>
    <submittedName>
        <fullName evidence="3">Uncharacterized protein</fullName>
    </submittedName>
</protein>
<gene>
    <name evidence="3" type="ORF">Kpol_172p1</name>
</gene>
<dbReference type="PhylomeDB" id="A7TTS0"/>
<evidence type="ECO:0000313" key="4">
    <source>
        <dbReference type="Proteomes" id="UP000000267"/>
    </source>
</evidence>
<feature type="signal peptide" evidence="2">
    <location>
        <begin position="1"/>
        <end position="18"/>
    </location>
</feature>
<dbReference type="InParanoid" id="A7TTS0"/>